<evidence type="ECO:0000259" key="3">
    <source>
        <dbReference type="PROSITE" id="PS50090"/>
    </source>
</evidence>
<feature type="domain" description="Myb-like" evidence="3">
    <location>
        <begin position="659"/>
        <end position="709"/>
    </location>
</feature>
<dbReference type="PANTHER" id="PTHR31307:SF4">
    <property type="entry name" value="TRIHELIX TRANSCRIPTION FACTOR ASIL2"/>
    <property type="match status" value="1"/>
</dbReference>
<proteinExistence type="predicted"/>
<reference evidence="4" key="1">
    <citation type="submission" date="2015-09" db="EMBL/GenBank/DDBJ databases">
        <title>De novo assembly of Pectinophora gossypiella (Pink Bollworm) gut transcriptome.</title>
        <authorList>
            <person name="Tassone E.E."/>
        </authorList>
    </citation>
    <scope>NUCLEOTIDE SEQUENCE</scope>
</reference>
<sequence length="1122" mass="132712">MEKYTMVKTEVQPNGEILLFYVDENATTEDGSVVTTIDQSQLQQLQENYILEEVPTEDHIENIETTEVEIPDDPGVTKDRWLHEETKRLLIFYIDNRESFQNSAATKKHLWSVACKTILNGKNVTSCEMKLRHMKKKYSHLRLDATRNKVDPKTWPYYELCHQAFHDDTYVKMMLTENSVADERQATNIPASKLDDGTVVIKKMNKVPDEKVKHMLELYLQHKKESGKDYLWQKHVWDKIALELGEDGDYWHKRYLNYKQHYIRMLEKQQESGFQNITWPYMKLFEQIYAGDEEFTQKYGQSVEANVDTDPNDMNFVEFEWDETEKTVLIKYYFDCFDEFQDRTIPNSFLWNEIGRLLDKTPESCKEKYEELKTSHINLYLEGGYNLRSRKPIAILFDNIISKEVQIKLQPSAPNPNLNWPTEKTDEFVQFLFDNMEMFKDPICYYVCWAVAALKLEENVQNCKDQWSDLTTLYKSILNDKKEDPDLQIYWRYIDIFDRIFDYGMDTNFLEGYDQPAQEDKKNAPNKKVTVKKEEDISDDDDFEEKTSGKRSRGTSDPVLTKILEYYLKNKDKFATTPRKKQALWEVLAKQVGISAEQCAHRFRNLKQVYTMHIQREINKPERPILWPYYALCKKVFGYRAIKNKLKNGKVGSDDGEEWSTKEIKTLINHIANHLDIDSDPTDNTKWSSLAQDIGKTETSCREKFLELRKSYRKIKTMISKNPDCKVNWKYFKMFDEIYSKERIGMEVGSSDENVLVPMELPTSENKVDIQDDDFQCIIVIQEGEDISDLSNAQIIIKDAHSETKPEENTSRNVVKWTAEDKMELLKFYYNYVKKNDQNFINIKDMWNEIASHFPNRPKFACRRMYITLKSRYKKLKETGQEDKIMKSKHYRLLKDIMSLKLKFYRPPPNPEEVSLKEMTTYTDVPMPPWKIENALKYYLNHVEEFVNPKYDKKYAWIELSKSVSVPLVKIFKKINYLKQFYNSETNEVNGEKIEFGDILREILEKEFICKIAMGTVPEPMNTDSEEQEITWSDDEVESLLLWYLENLDKFKNPKYAPSYLWLEASNVLHKTPLACSKKMMDIRSQYSAMVKDNLEGLNNWRFYVLCQKIYGTGKKNSENSE</sequence>
<comment type="subcellular location">
    <subcellularLocation>
        <location evidence="1">Nucleus</location>
    </subcellularLocation>
</comment>
<dbReference type="PROSITE" id="PS50090">
    <property type="entry name" value="MYB_LIKE"/>
    <property type="match status" value="2"/>
</dbReference>
<dbReference type="InterPro" id="IPR044823">
    <property type="entry name" value="ASIL1/2-like"/>
</dbReference>
<gene>
    <name evidence="4" type="ORF">g.11265</name>
</gene>
<dbReference type="InterPro" id="IPR044822">
    <property type="entry name" value="Myb_DNA-bind_4"/>
</dbReference>
<dbReference type="Pfam" id="PF13921">
    <property type="entry name" value="Myb_DNA-bind_6"/>
    <property type="match status" value="1"/>
</dbReference>
<dbReference type="OrthoDB" id="7452013at2759"/>
<dbReference type="CDD" id="cd00167">
    <property type="entry name" value="SANT"/>
    <property type="match status" value="1"/>
</dbReference>
<dbReference type="PANTHER" id="PTHR31307">
    <property type="entry name" value="TRIHELIX TRANSCRIPTION FACTOR ASIL2"/>
    <property type="match status" value="1"/>
</dbReference>
<accession>A0A1E1WCN3</accession>
<feature type="domain" description="Myb-like" evidence="3">
    <location>
        <begin position="809"/>
        <end position="870"/>
    </location>
</feature>
<evidence type="ECO:0000313" key="4">
    <source>
        <dbReference type="EMBL" id="JAT84621.1"/>
    </source>
</evidence>
<evidence type="ECO:0000256" key="1">
    <source>
        <dbReference type="ARBA" id="ARBA00004123"/>
    </source>
</evidence>
<dbReference type="SMART" id="SM00717">
    <property type="entry name" value="SANT"/>
    <property type="match status" value="3"/>
</dbReference>
<dbReference type="AlphaFoldDB" id="A0A1E1WCN3"/>
<dbReference type="EMBL" id="GDQN01006433">
    <property type="protein sequence ID" value="JAT84621.1"/>
    <property type="molecule type" value="Transcribed_RNA"/>
</dbReference>
<organism evidence="4">
    <name type="scientific">Pectinophora gossypiella</name>
    <name type="common">Cotton pink bollworm</name>
    <name type="synonym">Depressaria gossypiella</name>
    <dbReference type="NCBI Taxonomy" id="13191"/>
    <lineage>
        <taxon>Eukaryota</taxon>
        <taxon>Metazoa</taxon>
        <taxon>Ecdysozoa</taxon>
        <taxon>Arthropoda</taxon>
        <taxon>Hexapoda</taxon>
        <taxon>Insecta</taxon>
        <taxon>Pterygota</taxon>
        <taxon>Neoptera</taxon>
        <taxon>Endopterygota</taxon>
        <taxon>Lepidoptera</taxon>
        <taxon>Glossata</taxon>
        <taxon>Ditrysia</taxon>
        <taxon>Gelechioidea</taxon>
        <taxon>Gelechiidae</taxon>
        <taxon>Apatetrinae</taxon>
        <taxon>Pectinophora</taxon>
    </lineage>
</organism>
<dbReference type="InterPro" id="IPR001005">
    <property type="entry name" value="SANT/Myb"/>
</dbReference>
<dbReference type="GO" id="GO:0005634">
    <property type="term" value="C:nucleus"/>
    <property type="evidence" value="ECO:0007669"/>
    <property type="project" value="UniProtKB-SubCell"/>
</dbReference>
<dbReference type="Pfam" id="PF13837">
    <property type="entry name" value="Myb_DNA-bind_4"/>
    <property type="match status" value="2"/>
</dbReference>
<dbReference type="InterPro" id="IPR009057">
    <property type="entry name" value="Homeodomain-like_sf"/>
</dbReference>
<protein>
    <recommendedName>
        <fullName evidence="3">Myb-like domain-containing protein</fullName>
    </recommendedName>
</protein>
<dbReference type="Pfam" id="PF10545">
    <property type="entry name" value="MADF_DNA_bdg"/>
    <property type="match status" value="1"/>
</dbReference>
<feature type="region of interest" description="Disordered" evidence="2">
    <location>
        <begin position="516"/>
        <end position="555"/>
    </location>
</feature>
<name>A0A1E1WCN3_PECGO</name>
<dbReference type="Gene3D" id="1.10.10.60">
    <property type="entry name" value="Homeodomain-like"/>
    <property type="match status" value="1"/>
</dbReference>
<dbReference type="InterPro" id="IPR006578">
    <property type="entry name" value="MADF-dom"/>
</dbReference>
<dbReference type="SUPFAM" id="SSF46689">
    <property type="entry name" value="Homeodomain-like"/>
    <property type="match status" value="1"/>
</dbReference>
<evidence type="ECO:0000256" key="2">
    <source>
        <dbReference type="SAM" id="MobiDB-lite"/>
    </source>
</evidence>